<protein>
    <submittedName>
        <fullName evidence="1">Uncharacterized protein</fullName>
    </submittedName>
</protein>
<accession>A0AAN9MVK6</accession>
<dbReference type="EMBL" id="JAYMYQ010000001">
    <property type="protein sequence ID" value="KAK7361411.1"/>
    <property type="molecule type" value="Genomic_DNA"/>
</dbReference>
<gene>
    <name evidence="1" type="ORF">VNO77_03469</name>
</gene>
<dbReference type="AlphaFoldDB" id="A0AAN9MVK6"/>
<name>A0AAN9MVK6_CANGL</name>
<evidence type="ECO:0000313" key="2">
    <source>
        <dbReference type="Proteomes" id="UP001367508"/>
    </source>
</evidence>
<proteinExistence type="predicted"/>
<keyword evidence="2" id="KW-1185">Reference proteome</keyword>
<dbReference type="Proteomes" id="UP001367508">
    <property type="component" value="Unassembled WGS sequence"/>
</dbReference>
<comment type="caution">
    <text evidence="1">The sequence shown here is derived from an EMBL/GenBank/DDBJ whole genome shotgun (WGS) entry which is preliminary data.</text>
</comment>
<reference evidence="1 2" key="1">
    <citation type="submission" date="2024-01" db="EMBL/GenBank/DDBJ databases">
        <title>The genomes of 5 underutilized Papilionoideae crops provide insights into root nodulation and disease resistanc.</title>
        <authorList>
            <person name="Jiang F."/>
        </authorList>
    </citation>
    <scope>NUCLEOTIDE SEQUENCE [LARGE SCALE GENOMIC DNA]</scope>
    <source>
        <strain evidence="1">LVBAO_FW01</strain>
        <tissue evidence="1">Leaves</tissue>
    </source>
</reference>
<evidence type="ECO:0000313" key="1">
    <source>
        <dbReference type="EMBL" id="KAK7361411.1"/>
    </source>
</evidence>
<sequence length="301" mass="34359">MTSSGLRIMGNPMRLYGRVMQPPWPSFNRDSPCIGKNQRFCSRIPYEIWALRCSPEIIPTKIPFARDFTCMSAAFGLVRVNGLMRFVQSNIETPFLHYGLGFKGLLTLKIGHPQGTRISQNRAWTIGYPGFSPPEVNWMKSSLKHRDQDSHATALQRVKEAWSIVTMKGKELGVKSSIAKEGYKQWVFGSREESFGEFREHLSKLWLRIQILPVPLIDSQNLVQASSSLELDPWFLQSTVRFACKRDSEEHSNQPWRTSPLLILICKAREKIEGCLLGFNNVWVDSLDHHLQDRALVLNGG</sequence>
<organism evidence="1 2">
    <name type="scientific">Canavalia gladiata</name>
    <name type="common">Sword bean</name>
    <name type="synonym">Dolichos gladiatus</name>
    <dbReference type="NCBI Taxonomy" id="3824"/>
    <lineage>
        <taxon>Eukaryota</taxon>
        <taxon>Viridiplantae</taxon>
        <taxon>Streptophyta</taxon>
        <taxon>Embryophyta</taxon>
        <taxon>Tracheophyta</taxon>
        <taxon>Spermatophyta</taxon>
        <taxon>Magnoliopsida</taxon>
        <taxon>eudicotyledons</taxon>
        <taxon>Gunneridae</taxon>
        <taxon>Pentapetalae</taxon>
        <taxon>rosids</taxon>
        <taxon>fabids</taxon>
        <taxon>Fabales</taxon>
        <taxon>Fabaceae</taxon>
        <taxon>Papilionoideae</taxon>
        <taxon>50 kb inversion clade</taxon>
        <taxon>NPAAA clade</taxon>
        <taxon>indigoferoid/millettioid clade</taxon>
        <taxon>Phaseoleae</taxon>
        <taxon>Canavalia</taxon>
    </lineage>
</organism>